<keyword evidence="7 12" id="KW-0479">Metal-binding</keyword>
<reference evidence="14" key="2">
    <citation type="submission" date="2020-09" db="EMBL/GenBank/DDBJ databases">
        <authorList>
            <person name="Sun Q."/>
            <person name="Kim S."/>
        </authorList>
    </citation>
    <scope>NUCLEOTIDE SEQUENCE</scope>
    <source>
        <strain evidence="14">KCTC 32437</strain>
    </source>
</reference>
<proteinExistence type="inferred from homology"/>
<dbReference type="GO" id="GO:0003700">
    <property type="term" value="F:DNA-binding transcription factor activity"/>
    <property type="evidence" value="ECO:0007669"/>
    <property type="project" value="UniProtKB-UniRule"/>
</dbReference>
<evidence type="ECO:0000256" key="13">
    <source>
        <dbReference type="RuleBase" id="RU364037"/>
    </source>
</evidence>
<keyword evidence="5 13" id="KW-0963">Cytoplasm</keyword>
<comment type="similarity">
    <text evidence="2 13">Belongs to the Fur family.</text>
</comment>
<dbReference type="EMBL" id="BMZE01000006">
    <property type="protein sequence ID" value="GHA38830.1"/>
    <property type="molecule type" value="Genomic_DNA"/>
</dbReference>
<dbReference type="GO" id="GO:0005829">
    <property type="term" value="C:cytosol"/>
    <property type="evidence" value="ECO:0007669"/>
    <property type="project" value="TreeGrafter"/>
</dbReference>
<evidence type="ECO:0000256" key="11">
    <source>
        <dbReference type="ARBA" id="ARBA00023163"/>
    </source>
</evidence>
<keyword evidence="8 13" id="KW-0862">Zinc</keyword>
<evidence type="ECO:0000313" key="15">
    <source>
        <dbReference type="Proteomes" id="UP000646579"/>
    </source>
</evidence>
<dbReference type="InterPro" id="IPR002481">
    <property type="entry name" value="FUR"/>
</dbReference>
<organism evidence="14 15">
    <name type="scientific">Devosia pacifica</name>
    <dbReference type="NCBI Taxonomy" id="1335967"/>
    <lineage>
        <taxon>Bacteria</taxon>
        <taxon>Pseudomonadati</taxon>
        <taxon>Pseudomonadota</taxon>
        <taxon>Alphaproteobacteria</taxon>
        <taxon>Hyphomicrobiales</taxon>
        <taxon>Devosiaceae</taxon>
        <taxon>Devosia</taxon>
    </lineage>
</organism>
<evidence type="ECO:0000256" key="6">
    <source>
        <dbReference type="ARBA" id="ARBA00022491"/>
    </source>
</evidence>
<evidence type="ECO:0000256" key="2">
    <source>
        <dbReference type="ARBA" id="ARBA00007957"/>
    </source>
</evidence>
<accession>A0A918SGX2</accession>
<dbReference type="Gene3D" id="3.30.1490.190">
    <property type="match status" value="1"/>
</dbReference>
<dbReference type="RefSeq" id="WP_189427411.1">
    <property type="nucleotide sequence ID" value="NZ_BMZE01000006.1"/>
</dbReference>
<dbReference type="PANTHER" id="PTHR33202">
    <property type="entry name" value="ZINC UPTAKE REGULATION PROTEIN"/>
    <property type="match status" value="1"/>
</dbReference>
<protein>
    <recommendedName>
        <fullName evidence="4 13">Ferric uptake regulation protein</fullName>
    </recommendedName>
</protein>
<dbReference type="SUPFAM" id="SSF46785">
    <property type="entry name" value="Winged helix' DNA-binding domain"/>
    <property type="match status" value="1"/>
</dbReference>
<evidence type="ECO:0000256" key="10">
    <source>
        <dbReference type="ARBA" id="ARBA00023125"/>
    </source>
</evidence>
<dbReference type="AlphaFoldDB" id="A0A918SGX2"/>
<feature type="binding site" evidence="12">
    <location>
        <position position="99"/>
    </location>
    <ligand>
        <name>Fe cation</name>
        <dbReference type="ChEBI" id="CHEBI:24875"/>
    </ligand>
</feature>
<dbReference type="Pfam" id="PF01475">
    <property type="entry name" value="FUR"/>
    <property type="match status" value="1"/>
</dbReference>
<dbReference type="GO" id="GO:0045892">
    <property type="term" value="P:negative regulation of DNA-templated transcription"/>
    <property type="evidence" value="ECO:0007669"/>
    <property type="project" value="TreeGrafter"/>
</dbReference>
<comment type="cofactor">
    <cofactor evidence="12">
        <name>Mn(2+)</name>
        <dbReference type="ChEBI" id="CHEBI:29035"/>
    </cofactor>
    <cofactor evidence="12">
        <name>Fe(2+)</name>
        <dbReference type="ChEBI" id="CHEBI:29033"/>
    </cofactor>
    <text evidence="12">Binds 1 Mn(2+) or Fe(2+) ion per subunit.</text>
</comment>
<evidence type="ECO:0000256" key="4">
    <source>
        <dbReference type="ARBA" id="ARBA00020910"/>
    </source>
</evidence>
<keyword evidence="12 13" id="KW-0408">Iron</keyword>
<keyword evidence="9 13" id="KW-0805">Transcription regulation</keyword>
<gene>
    <name evidence="13 14" type="primary">fur</name>
    <name evidence="14" type="ORF">GCM10007989_38220</name>
</gene>
<name>A0A918SGX2_9HYPH</name>
<keyword evidence="10 13" id="KW-0238">DNA-binding</keyword>
<dbReference type="CDD" id="cd07153">
    <property type="entry name" value="Fur_like"/>
    <property type="match status" value="1"/>
</dbReference>
<dbReference type="Proteomes" id="UP000646579">
    <property type="component" value="Unassembled WGS sequence"/>
</dbReference>
<evidence type="ECO:0000256" key="8">
    <source>
        <dbReference type="ARBA" id="ARBA00022833"/>
    </source>
</evidence>
<evidence type="ECO:0000256" key="3">
    <source>
        <dbReference type="ARBA" id="ARBA00011738"/>
    </source>
</evidence>
<evidence type="ECO:0000256" key="12">
    <source>
        <dbReference type="PIRSR" id="PIRSR602481-2"/>
    </source>
</evidence>
<sequence length="162" mass="18089">MADTTDIDTLLQECRAHGLKATENLRAVLAALAEGVRAEGMRHPDVEELRRAVEARGHRIALASVYRIVAQLTRVGIVETHHFETGKSRYELAKGQTHDHLVDIDTGDILDFHDAAMDEIEERVAARLGYRIVRRRVELYAVRMEPRATLPITVDGGEGEAN</sequence>
<dbReference type="GO" id="GO:0008270">
    <property type="term" value="F:zinc ion binding"/>
    <property type="evidence" value="ECO:0007669"/>
    <property type="project" value="TreeGrafter"/>
</dbReference>
<evidence type="ECO:0000256" key="7">
    <source>
        <dbReference type="ARBA" id="ARBA00022723"/>
    </source>
</evidence>
<keyword evidence="15" id="KW-1185">Reference proteome</keyword>
<dbReference type="InterPro" id="IPR036388">
    <property type="entry name" value="WH-like_DNA-bd_sf"/>
</dbReference>
<evidence type="ECO:0000256" key="9">
    <source>
        <dbReference type="ARBA" id="ARBA00023015"/>
    </source>
</evidence>
<dbReference type="InterPro" id="IPR043135">
    <property type="entry name" value="Fur_C"/>
</dbReference>
<comment type="caution">
    <text evidence="14">The sequence shown here is derived from an EMBL/GenBank/DDBJ whole genome shotgun (WGS) entry which is preliminary data.</text>
</comment>
<evidence type="ECO:0000256" key="5">
    <source>
        <dbReference type="ARBA" id="ARBA00022490"/>
    </source>
</evidence>
<dbReference type="GO" id="GO:1900705">
    <property type="term" value="P:negative regulation of siderophore biosynthetic process"/>
    <property type="evidence" value="ECO:0007669"/>
    <property type="project" value="TreeGrafter"/>
</dbReference>
<reference evidence="14" key="1">
    <citation type="journal article" date="2014" name="Int. J. Syst. Evol. Microbiol.">
        <title>Complete genome sequence of Corynebacterium casei LMG S-19264T (=DSM 44701T), isolated from a smear-ripened cheese.</title>
        <authorList>
            <consortium name="US DOE Joint Genome Institute (JGI-PGF)"/>
            <person name="Walter F."/>
            <person name="Albersmeier A."/>
            <person name="Kalinowski J."/>
            <person name="Ruckert C."/>
        </authorList>
    </citation>
    <scope>NUCLEOTIDE SEQUENCE</scope>
    <source>
        <strain evidence="14">KCTC 32437</strain>
    </source>
</reference>
<keyword evidence="11 13" id="KW-0804">Transcription</keyword>
<comment type="subcellular location">
    <subcellularLocation>
        <location evidence="1 13">Cytoplasm</location>
    </subcellularLocation>
</comment>
<comment type="subunit">
    <text evidence="3 13">Homodimer.</text>
</comment>
<keyword evidence="6 13" id="KW-0678">Repressor</keyword>
<dbReference type="GO" id="GO:0000976">
    <property type="term" value="F:transcription cis-regulatory region binding"/>
    <property type="evidence" value="ECO:0007669"/>
    <property type="project" value="TreeGrafter"/>
</dbReference>
<dbReference type="PANTHER" id="PTHR33202:SF2">
    <property type="entry name" value="FERRIC UPTAKE REGULATION PROTEIN"/>
    <property type="match status" value="1"/>
</dbReference>
<dbReference type="InterPro" id="IPR036390">
    <property type="entry name" value="WH_DNA-bd_sf"/>
</dbReference>
<evidence type="ECO:0000313" key="14">
    <source>
        <dbReference type="EMBL" id="GHA38830.1"/>
    </source>
</evidence>
<evidence type="ECO:0000256" key="1">
    <source>
        <dbReference type="ARBA" id="ARBA00004496"/>
    </source>
</evidence>
<dbReference type="Gene3D" id="1.10.10.10">
    <property type="entry name" value="Winged helix-like DNA-binding domain superfamily/Winged helix DNA-binding domain"/>
    <property type="match status" value="1"/>
</dbReference>